<comment type="caution">
    <text evidence="3">The sequence shown here is derived from an EMBL/GenBank/DDBJ whole genome shotgun (WGS) entry which is preliminary data.</text>
</comment>
<keyword evidence="4" id="KW-1185">Reference proteome</keyword>
<feature type="domain" description="CCZ1/INTU/HPS4 third Longin" evidence="2">
    <location>
        <begin position="486"/>
        <end position="586"/>
    </location>
</feature>
<dbReference type="GO" id="GO:0016192">
    <property type="term" value="P:vesicle-mediated transport"/>
    <property type="evidence" value="ECO:0007669"/>
    <property type="project" value="InterPro"/>
</dbReference>
<dbReference type="GO" id="GO:0031267">
    <property type="term" value="F:small GTPase binding"/>
    <property type="evidence" value="ECO:0007669"/>
    <property type="project" value="TreeGrafter"/>
</dbReference>
<dbReference type="InterPro" id="IPR026091">
    <property type="entry name" value="HPS4"/>
</dbReference>
<proteinExistence type="predicted"/>
<sequence>KSHRNCLCALPLQALGCGVELSDVSCRQFLDQLIGFFHFYMGPVSLAYKNRPQEELSLQWDTVITHILRSTSESHRIFNALWNLDHTKVEPLLLLKAALILQTCQRSPHVLAGSILYKGLIVNSQLPPSLTAKVLLHQTVPTGQRLPGAGAAAQEAGAALPPNVQITPVFLSEEEVASLRVFAVEQETRLQESPSQYPPRDRSTPTQTEDATWTSATILDPTPHDGAWLNGRGADGPFPGHAQEHAVAAGLCTTACGQGSGISSRLQQELGFSQEELDLSEIHISEAQEAFPPVPVVGDQEAVLTSRQAPTLPENTAICSCLNHSPLERLSESRGQDRLADLPITNGQTHVPGTDPLPGRSSSPVVLPPQDPVSVEPSVEQCGDGSLQSRSALACTLPSADSQDPGTSADRSDFKSSPAGLHAGLLPMNLYTHSVNGLVLSLLAEEPLLRDTAAIEEVYYSSLASLNGLEVHLKETLPRDEASLTSSTYNFMHYDRIQSVLTANLPLVAAPQDRRFLQAVNLMHSDFAQLPALYEMTVRNASTAVFACCNPAQETYFQQLAPTARSSGFPNPQDCAFSLADKAKRKLLKHGINLL</sequence>
<gene>
    <name evidence="3" type="ORF">U0070_016835</name>
</gene>
<name>A0AAW0IBV0_MYOGA</name>
<dbReference type="GO" id="GO:0005085">
    <property type="term" value="F:guanyl-nucleotide exchange factor activity"/>
    <property type="evidence" value="ECO:0007669"/>
    <property type="project" value="TreeGrafter"/>
</dbReference>
<reference evidence="3 4" key="1">
    <citation type="journal article" date="2023" name="bioRxiv">
        <title>Conserved and derived expression patterns and positive selection on dental genes reveal complex evolutionary context of ever-growing rodent molars.</title>
        <authorList>
            <person name="Calamari Z.T."/>
            <person name="Song A."/>
            <person name="Cohen E."/>
            <person name="Akter M."/>
            <person name="Roy R.D."/>
            <person name="Hallikas O."/>
            <person name="Christensen M.M."/>
            <person name="Li P."/>
            <person name="Marangoni P."/>
            <person name="Jernvall J."/>
            <person name="Klein O.D."/>
        </authorList>
    </citation>
    <scope>NUCLEOTIDE SEQUENCE [LARGE SCALE GENOMIC DNA]</scope>
    <source>
        <strain evidence="3">V071</strain>
    </source>
</reference>
<dbReference type="EMBL" id="JBBHLL010000165">
    <property type="protein sequence ID" value="KAK7811763.1"/>
    <property type="molecule type" value="Genomic_DNA"/>
</dbReference>
<feature type="region of interest" description="Disordered" evidence="1">
    <location>
        <begin position="188"/>
        <end position="210"/>
    </location>
</feature>
<dbReference type="GO" id="GO:0006605">
    <property type="term" value="P:protein targeting"/>
    <property type="evidence" value="ECO:0007669"/>
    <property type="project" value="TreeGrafter"/>
</dbReference>
<evidence type="ECO:0000256" key="1">
    <source>
        <dbReference type="SAM" id="MobiDB-lite"/>
    </source>
</evidence>
<dbReference type="Pfam" id="PF19033">
    <property type="entry name" value="Intu_longin_3"/>
    <property type="match status" value="1"/>
</dbReference>
<organism evidence="3 4">
    <name type="scientific">Myodes glareolus</name>
    <name type="common">Bank vole</name>
    <name type="synonym">Clethrionomys glareolus</name>
    <dbReference type="NCBI Taxonomy" id="447135"/>
    <lineage>
        <taxon>Eukaryota</taxon>
        <taxon>Metazoa</taxon>
        <taxon>Chordata</taxon>
        <taxon>Craniata</taxon>
        <taxon>Vertebrata</taxon>
        <taxon>Euteleostomi</taxon>
        <taxon>Mammalia</taxon>
        <taxon>Eutheria</taxon>
        <taxon>Euarchontoglires</taxon>
        <taxon>Glires</taxon>
        <taxon>Rodentia</taxon>
        <taxon>Myomorpha</taxon>
        <taxon>Muroidea</taxon>
        <taxon>Cricetidae</taxon>
        <taxon>Arvicolinae</taxon>
        <taxon>Myodes</taxon>
    </lineage>
</organism>
<evidence type="ECO:0000313" key="3">
    <source>
        <dbReference type="EMBL" id="KAK7811763.1"/>
    </source>
</evidence>
<protein>
    <recommendedName>
        <fullName evidence="2">CCZ1/INTU/HPS4 third Longin domain-containing protein</fullName>
    </recommendedName>
</protein>
<accession>A0AAW0IBV0</accession>
<dbReference type="GO" id="GO:0005765">
    <property type="term" value="C:lysosomal membrane"/>
    <property type="evidence" value="ECO:0007669"/>
    <property type="project" value="TreeGrafter"/>
</dbReference>
<evidence type="ECO:0000259" key="2">
    <source>
        <dbReference type="Pfam" id="PF19033"/>
    </source>
</evidence>
<dbReference type="Proteomes" id="UP001488838">
    <property type="component" value="Unassembled WGS sequence"/>
</dbReference>
<dbReference type="GO" id="GO:0031410">
    <property type="term" value="C:cytoplasmic vesicle"/>
    <property type="evidence" value="ECO:0007669"/>
    <property type="project" value="TreeGrafter"/>
</dbReference>
<dbReference type="PANTHER" id="PTHR14407:SF9">
    <property type="entry name" value="BLOC-3 COMPLEX MEMBER HPS4"/>
    <property type="match status" value="1"/>
</dbReference>
<feature type="non-terminal residue" evidence="3">
    <location>
        <position position="1"/>
    </location>
</feature>
<feature type="region of interest" description="Disordered" evidence="1">
    <location>
        <begin position="343"/>
        <end position="385"/>
    </location>
</feature>
<dbReference type="GO" id="GO:0031085">
    <property type="term" value="C:BLOC-3 complex"/>
    <property type="evidence" value="ECO:0007669"/>
    <property type="project" value="TreeGrafter"/>
</dbReference>
<dbReference type="InterPro" id="IPR043989">
    <property type="entry name" value="CCZ1/INTU/HSP4_longin_3"/>
</dbReference>
<dbReference type="GO" id="GO:1903232">
    <property type="term" value="P:melanosome assembly"/>
    <property type="evidence" value="ECO:0007669"/>
    <property type="project" value="TreeGrafter"/>
</dbReference>
<dbReference type="AlphaFoldDB" id="A0AAW0IBV0"/>
<dbReference type="PANTHER" id="PTHR14407">
    <property type="entry name" value="HERMANSKY-PUDLAK SYNDROME 4 PROTEIN LIGHT-EAR PROTEIN-RELATED"/>
    <property type="match status" value="1"/>
</dbReference>
<evidence type="ECO:0000313" key="4">
    <source>
        <dbReference type="Proteomes" id="UP001488838"/>
    </source>
</evidence>